<accession>A0A120JVH0</accession>
<dbReference type="InterPro" id="IPR023214">
    <property type="entry name" value="HAD_sf"/>
</dbReference>
<dbReference type="GO" id="GO:0016787">
    <property type="term" value="F:hydrolase activity"/>
    <property type="evidence" value="ECO:0007669"/>
    <property type="project" value="UniProtKB-KW"/>
</dbReference>
<dbReference type="NCBIfam" id="TIGR01549">
    <property type="entry name" value="HAD-SF-IA-v1"/>
    <property type="match status" value="1"/>
</dbReference>
<dbReference type="PANTHER" id="PTHR46193">
    <property type="entry name" value="6-PHOSPHOGLUCONATE PHOSPHATASE"/>
    <property type="match status" value="1"/>
</dbReference>
<dbReference type="KEGG" id="hco:LOKO_00031"/>
<reference evidence="5 6" key="2">
    <citation type="submission" date="2016-02" db="EMBL/GenBank/DDBJ databases">
        <authorList>
            <person name="Wen L."/>
            <person name="He K."/>
            <person name="Yang H."/>
        </authorList>
    </citation>
    <scope>NUCLEOTIDE SEQUENCE [LARGE SCALE GENOMIC DNA]</scope>
    <source>
        <strain evidence="5 6">AGD 8-3</strain>
    </source>
</reference>
<reference evidence="5 6" key="1">
    <citation type="journal article" date="2016" name="Genome Announc.">
        <title>Draft Genome Sequence of 'Halomonas chromatireducens' Strain AGD 8-3, a Haloalkaliphilic Chromate- and Selenite-Reducing Gammaproteobacterium.</title>
        <authorList>
            <person name="Sharko F.S."/>
            <person name="Shapovalova A.A."/>
            <person name="Tsygankova S.V."/>
            <person name="Komova A.V."/>
            <person name="Boulygina E.S."/>
            <person name="Teslyuk A.B."/>
            <person name="Gotovtsev P.M."/>
            <person name="Namsaraev Z.B."/>
            <person name="Khijniak T.V."/>
            <person name="Nedoluzhko A.V."/>
            <person name="Vasilov R.G."/>
        </authorList>
    </citation>
    <scope>NUCLEOTIDE SEQUENCE [LARGE SCALE GENOMIC DNA]</scope>
    <source>
        <strain evidence="5 6">AGD 8-3</strain>
    </source>
</reference>
<dbReference type="SUPFAM" id="SSF56784">
    <property type="entry name" value="HAD-like"/>
    <property type="match status" value="1"/>
</dbReference>
<dbReference type="GO" id="GO:0046872">
    <property type="term" value="F:metal ion binding"/>
    <property type="evidence" value="ECO:0007669"/>
    <property type="project" value="UniProtKB-KW"/>
</dbReference>
<evidence type="ECO:0000313" key="5">
    <source>
        <dbReference type="EMBL" id="AMC99135.1"/>
    </source>
</evidence>
<proteinExistence type="inferred from homology"/>
<keyword evidence="6" id="KW-1185">Reference proteome</keyword>
<dbReference type="PRINTS" id="PR00413">
    <property type="entry name" value="HADHALOGNASE"/>
</dbReference>
<dbReference type="Proteomes" id="UP000063387">
    <property type="component" value="Chromosome"/>
</dbReference>
<name>A0A120JVH0_9GAMM</name>
<dbReference type="NCBIfam" id="TIGR01509">
    <property type="entry name" value="HAD-SF-IA-v3"/>
    <property type="match status" value="1"/>
</dbReference>
<sequence length="232" mass="25369">MTSPLCLLFDCDGTLVDSEPLLAAEMAVSLTRLGLPFQASDYIGEFRGSRFRNIVTVLESRYGSVDPLHLAETESEMRSNLNRRLETELVAIAGATEALMALADFPSGVVSNGPENKIQTSLKAIGLANHFGNNLFSGYTANCWKPDPQLYLHAANRMGFQAEDCVAIDDAMVGVKAALDAGMTVIHLNRFPDVEETPEGAIMISSMYQLPTVIGHLLHHRAMDYRMAAYSR</sequence>
<comment type="cofactor">
    <cofactor evidence="1">
        <name>Mg(2+)</name>
        <dbReference type="ChEBI" id="CHEBI:18420"/>
    </cofactor>
</comment>
<dbReference type="InterPro" id="IPR036412">
    <property type="entry name" value="HAD-like_sf"/>
</dbReference>
<dbReference type="AlphaFoldDB" id="A0A120JVH0"/>
<dbReference type="OrthoDB" id="9800058at2"/>
<organism evidence="5 6">
    <name type="scientific">Halomonas chromatireducens</name>
    <dbReference type="NCBI Taxonomy" id="507626"/>
    <lineage>
        <taxon>Bacteria</taxon>
        <taxon>Pseudomonadati</taxon>
        <taxon>Pseudomonadota</taxon>
        <taxon>Gammaproteobacteria</taxon>
        <taxon>Oceanospirillales</taxon>
        <taxon>Halomonadaceae</taxon>
        <taxon>Halomonas</taxon>
    </lineage>
</organism>
<dbReference type="EC" id="3.1.3.-" evidence="5"/>
<dbReference type="Gene3D" id="3.40.50.1000">
    <property type="entry name" value="HAD superfamily/HAD-like"/>
    <property type="match status" value="1"/>
</dbReference>
<evidence type="ECO:0000256" key="3">
    <source>
        <dbReference type="ARBA" id="ARBA00022723"/>
    </source>
</evidence>
<dbReference type="RefSeq" id="WP_066443401.1">
    <property type="nucleotide sequence ID" value="NZ_CP014226.1"/>
</dbReference>
<evidence type="ECO:0000256" key="2">
    <source>
        <dbReference type="ARBA" id="ARBA00006171"/>
    </source>
</evidence>
<dbReference type="Pfam" id="PF00702">
    <property type="entry name" value="Hydrolase"/>
    <property type="match status" value="1"/>
</dbReference>
<dbReference type="PATRIC" id="fig|507626.3.peg.31"/>
<protein>
    <submittedName>
        <fullName evidence="5">6-phosphogluconate phosphatase</fullName>
        <ecNumber evidence="5">3.1.3.-</ecNumber>
    </submittedName>
</protein>
<keyword evidence="3" id="KW-0479">Metal-binding</keyword>
<evidence type="ECO:0000256" key="4">
    <source>
        <dbReference type="ARBA" id="ARBA00022842"/>
    </source>
</evidence>
<dbReference type="SFLD" id="SFLDG01129">
    <property type="entry name" value="C1.5:_HAD__Beta-PGM__Phosphata"/>
    <property type="match status" value="1"/>
</dbReference>
<dbReference type="EMBL" id="CP014226">
    <property type="protein sequence ID" value="AMC99135.1"/>
    <property type="molecule type" value="Genomic_DNA"/>
</dbReference>
<evidence type="ECO:0000313" key="6">
    <source>
        <dbReference type="Proteomes" id="UP000063387"/>
    </source>
</evidence>
<keyword evidence="4" id="KW-0460">Magnesium</keyword>
<dbReference type="InterPro" id="IPR006439">
    <property type="entry name" value="HAD-SF_hydro_IA"/>
</dbReference>
<dbReference type="InterPro" id="IPR051600">
    <property type="entry name" value="Beta-PGM-like"/>
</dbReference>
<dbReference type="Gene3D" id="1.10.150.240">
    <property type="entry name" value="Putative phosphatase, domain 2"/>
    <property type="match status" value="1"/>
</dbReference>
<dbReference type="InterPro" id="IPR023198">
    <property type="entry name" value="PGP-like_dom2"/>
</dbReference>
<evidence type="ECO:0000256" key="1">
    <source>
        <dbReference type="ARBA" id="ARBA00001946"/>
    </source>
</evidence>
<dbReference type="PANTHER" id="PTHR46193:SF10">
    <property type="entry name" value="6-PHOSPHOGLUCONATE PHOSPHATASE"/>
    <property type="match status" value="1"/>
</dbReference>
<keyword evidence="5" id="KW-0378">Hydrolase</keyword>
<gene>
    <name evidence="5" type="primary">yieH</name>
    <name evidence="5" type="ORF">LOKO_00031</name>
</gene>
<dbReference type="SFLD" id="SFLDS00003">
    <property type="entry name" value="Haloacid_Dehalogenase"/>
    <property type="match status" value="1"/>
</dbReference>
<comment type="similarity">
    <text evidence="2">Belongs to the HAD-like hydrolase superfamily. CbbY/CbbZ/Gph/YieH family.</text>
</comment>
<dbReference type="STRING" id="507626.LOKO_00031"/>